<protein>
    <submittedName>
        <fullName evidence="1">Uncharacterized protein</fullName>
    </submittedName>
</protein>
<accession>A0A317F122</accession>
<name>A0A317F122_9SPHI</name>
<dbReference type="EMBL" id="QGNY01000004">
    <property type="protein sequence ID" value="PWS31579.1"/>
    <property type="molecule type" value="Genomic_DNA"/>
</dbReference>
<dbReference type="OrthoDB" id="69438at2"/>
<keyword evidence="2" id="KW-1185">Reference proteome</keyword>
<evidence type="ECO:0000313" key="2">
    <source>
        <dbReference type="Proteomes" id="UP000245391"/>
    </source>
</evidence>
<dbReference type="Proteomes" id="UP000245391">
    <property type="component" value="Unassembled WGS sequence"/>
</dbReference>
<evidence type="ECO:0000313" key="1">
    <source>
        <dbReference type="EMBL" id="PWS31579.1"/>
    </source>
</evidence>
<reference evidence="2" key="1">
    <citation type="submission" date="2018-05" db="EMBL/GenBank/DDBJ databases">
        <title>Pedobacter paludis sp. nov., isolated from wetland soil.</title>
        <authorList>
            <person name="Zhang Y."/>
        </authorList>
    </citation>
    <scope>NUCLEOTIDE SEQUENCE [LARGE SCALE GENOMIC DNA]</scope>
    <source>
        <strain evidence="2">R-8</strain>
    </source>
</reference>
<gene>
    <name evidence="1" type="ORF">DF947_13395</name>
</gene>
<dbReference type="RefSeq" id="WP_109930541.1">
    <property type="nucleotide sequence ID" value="NZ_QGNY01000004.1"/>
</dbReference>
<proteinExistence type="predicted"/>
<comment type="caution">
    <text evidence="1">The sequence shown here is derived from an EMBL/GenBank/DDBJ whole genome shotgun (WGS) entry which is preliminary data.</text>
</comment>
<sequence>MAHKKLCLNCKICFNISHDDVRNSDLTCPQCGNQAMLIAHRFRPPKKEDLRKWKVVEFLIANGFPYQHVSIYEPDRHGIKRFVSYGKYPENMIDAVDFVNRFKKQAIKPAKS</sequence>
<organism evidence="1 2">
    <name type="scientific">Pedobacter paludis</name>
    <dbReference type="NCBI Taxonomy" id="2203212"/>
    <lineage>
        <taxon>Bacteria</taxon>
        <taxon>Pseudomonadati</taxon>
        <taxon>Bacteroidota</taxon>
        <taxon>Sphingobacteriia</taxon>
        <taxon>Sphingobacteriales</taxon>
        <taxon>Sphingobacteriaceae</taxon>
        <taxon>Pedobacter</taxon>
    </lineage>
</organism>
<dbReference type="AlphaFoldDB" id="A0A317F122"/>